<dbReference type="Proteomes" id="UP000004995">
    <property type="component" value="Unassembled WGS sequence"/>
</dbReference>
<dbReference type="InParanoid" id="K3ZYJ7"/>
<accession>K3ZYJ7</accession>
<sequence length="85" mass="9479">MTTHTVWLNLLLVSEFSEEPFFYSPIDASSMCTTLGATNFVSLVDFAEENFRQLQVKSGILSSTMSTVIFFPCLYRSGHILDACA</sequence>
<name>K3ZYJ7_SETIT</name>
<reference evidence="2" key="1">
    <citation type="journal article" date="2012" name="Nat. Biotechnol.">
        <title>Reference genome sequence of the model plant Setaria.</title>
        <authorList>
            <person name="Bennetzen J.L."/>
            <person name="Schmutz J."/>
            <person name="Wang H."/>
            <person name="Percifield R."/>
            <person name="Hawkins J."/>
            <person name="Pontaroli A.C."/>
            <person name="Estep M."/>
            <person name="Feng L."/>
            <person name="Vaughn J.N."/>
            <person name="Grimwood J."/>
            <person name="Jenkins J."/>
            <person name="Barry K."/>
            <person name="Lindquist E."/>
            <person name="Hellsten U."/>
            <person name="Deshpande S."/>
            <person name="Wang X."/>
            <person name="Wu X."/>
            <person name="Mitros T."/>
            <person name="Triplett J."/>
            <person name="Yang X."/>
            <person name="Ye C.Y."/>
            <person name="Mauro-Herrera M."/>
            <person name="Wang L."/>
            <person name="Li P."/>
            <person name="Sharma M."/>
            <person name="Sharma R."/>
            <person name="Ronald P.C."/>
            <person name="Panaud O."/>
            <person name="Kellogg E.A."/>
            <person name="Brutnell T.P."/>
            <person name="Doust A.N."/>
            <person name="Tuskan G.A."/>
            <person name="Rokhsar D."/>
            <person name="Devos K.M."/>
        </authorList>
    </citation>
    <scope>NUCLEOTIDE SEQUENCE [LARGE SCALE GENOMIC DNA]</scope>
    <source>
        <strain evidence="2">cv. Yugu1</strain>
    </source>
</reference>
<dbReference type="HOGENOM" id="CLU_2516894_0_0_1"/>
<proteinExistence type="predicted"/>
<dbReference type="EMBL" id="AGNK02001094">
    <property type="status" value="NOT_ANNOTATED_CDS"/>
    <property type="molecule type" value="Genomic_DNA"/>
</dbReference>
<protein>
    <submittedName>
        <fullName evidence="1">Uncharacterized protein</fullName>
    </submittedName>
</protein>
<organism evidence="1 2">
    <name type="scientific">Setaria italica</name>
    <name type="common">Foxtail millet</name>
    <name type="synonym">Panicum italicum</name>
    <dbReference type="NCBI Taxonomy" id="4555"/>
    <lineage>
        <taxon>Eukaryota</taxon>
        <taxon>Viridiplantae</taxon>
        <taxon>Streptophyta</taxon>
        <taxon>Embryophyta</taxon>
        <taxon>Tracheophyta</taxon>
        <taxon>Spermatophyta</taxon>
        <taxon>Magnoliopsida</taxon>
        <taxon>Liliopsida</taxon>
        <taxon>Poales</taxon>
        <taxon>Poaceae</taxon>
        <taxon>PACMAD clade</taxon>
        <taxon>Panicoideae</taxon>
        <taxon>Panicodae</taxon>
        <taxon>Paniceae</taxon>
        <taxon>Cenchrinae</taxon>
        <taxon>Setaria</taxon>
    </lineage>
</organism>
<dbReference type="AlphaFoldDB" id="K3ZYJ7"/>
<evidence type="ECO:0000313" key="2">
    <source>
        <dbReference type="Proteomes" id="UP000004995"/>
    </source>
</evidence>
<keyword evidence="2" id="KW-1185">Reference proteome</keyword>
<dbReference type="Gramene" id="KQL24535">
    <property type="protein sequence ID" value="KQL24535"/>
    <property type="gene ID" value="SETIT_031679mg"/>
</dbReference>
<dbReference type="EnsemblPlants" id="KQL24535">
    <property type="protein sequence ID" value="KQL24535"/>
    <property type="gene ID" value="SETIT_031679mg"/>
</dbReference>
<reference evidence="1" key="2">
    <citation type="submission" date="2018-08" db="UniProtKB">
        <authorList>
            <consortium name="EnsemblPlants"/>
        </authorList>
    </citation>
    <scope>IDENTIFICATION</scope>
    <source>
        <strain evidence="1">Yugu1</strain>
    </source>
</reference>
<evidence type="ECO:0000313" key="1">
    <source>
        <dbReference type="EnsemblPlants" id="KQL24535"/>
    </source>
</evidence>